<dbReference type="InterPro" id="IPR021858">
    <property type="entry name" value="Fun_TF"/>
</dbReference>
<feature type="domain" description="Zn(2)-C6 fungal-type" evidence="4">
    <location>
        <begin position="29"/>
        <end position="59"/>
    </location>
</feature>
<dbReference type="InterPro" id="IPR001138">
    <property type="entry name" value="Zn2Cys6_DnaBD"/>
</dbReference>
<proteinExistence type="predicted"/>
<evidence type="ECO:0000313" key="6">
    <source>
        <dbReference type="Proteomes" id="UP000190831"/>
    </source>
</evidence>
<feature type="region of interest" description="Disordered" evidence="3">
    <location>
        <begin position="275"/>
        <end position="296"/>
    </location>
</feature>
<dbReference type="GO" id="GO:0000981">
    <property type="term" value="F:DNA-binding transcription factor activity, RNA polymerase II-specific"/>
    <property type="evidence" value="ECO:0007669"/>
    <property type="project" value="InterPro"/>
</dbReference>
<dbReference type="PROSITE" id="PS00463">
    <property type="entry name" value="ZN2_CY6_FUNGAL_1"/>
    <property type="match status" value="1"/>
</dbReference>
<dbReference type="Pfam" id="PF11951">
    <property type="entry name" value="Fungal_trans_2"/>
    <property type="match status" value="1"/>
</dbReference>
<keyword evidence="6" id="KW-1185">Reference proteome</keyword>
<evidence type="ECO:0000256" key="2">
    <source>
        <dbReference type="ARBA" id="ARBA00023242"/>
    </source>
</evidence>
<evidence type="ECO:0000256" key="3">
    <source>
        <dbReference type="SAM" id="MobiDB-lite"/>
    </source>
</evidence>
<gene>
    <name evidence="5" type="ORF">LAFE_0E05204G</name>
</gene>
<dbReference type="SUPFAM" id="SSF57701">
    <property type="entry name" value="Zn2/Cys6 DNA-binding domain"/>
    <property type="match status" value="1"/>
</dbReference>
<evidence type="ECO:0000256" key="1">
    <source>
        <dbReference type="ARBA" id="ARBA00004123"/>
    </source>
</evidence>
<dbReference type="InterPro" id="IPR036864">
    <property type="entry name" value="Zn2-C6_fun-type_DNA-bd_sf"/>
</dbReference>
<sequence length="784" mass="90713">MPRVRYRSRYNRLQDDDCIKHTEKRSKSGCLTCRKRKKKCDELKPRCSGCTRNILQCVWPEHINSHTPATTEGSNIFIHVSADEIGKEYSHNTTFKTLRSKFTQWDNMINLSRFSDGTLCQLFDHDCKPLKQFPSCEQLEREHLERQKQITIINNSLKSDLMNIMDTGFDFSKPPEKRLSVNGSRPEATAEHPTKETKHWNYESCAISKELRHCEEGVNRVYEEVERPEKGDDELFHNPVDLLNDDKWKTFLDLQLEPYHILKESSAELSIFTRRSTPTPSINNNKTPKLPSTTRDRGTESIDLVEHEICASLDTSVGHSNYAFLHDENNIGTIRYRNVFAHCDKGDFTDIEDVASDEAFLLYACVHRFIPNLGPQDTHPMLTTNATFIPQVENNLIMKEIFLCCGAAYLEWYDRARFSRLSDYLYESSEALIKKYLSENGMQGVELWLLASFQLLCLRNKHTFSGSVDKCVNCLSNSYLMIKNTYYVNKSGSDADCAKTEKNIVLPGLQNLTYEIENDFMGDSKLNKLKDELVLQPHERMYIESFIYNYSVAILFATDISRLPNPFSVFKELSHVLKCPIYHCQFEWMNNPVLGSALDAFEILAKASFIARLPMPLDHGSVWYQKAQQLQTMCNFYTSPVLPPQLKAYDSKRYESAKLSSLVGKIVTKSCFLLVSKALHYESFDVRDVSIQKNIRDVFGAFSEIPRENRIWGILAWSLVIMGSFATTFRDRDAVLRYLLNIGERFHLQSTIKIRCFLEKLWQQPEELRLNFLFNRVELSKVVV</sequence>
<evidence type="ECO:0000259" key="4">
    <source>
        <dbReference type="PROSITE" id="PS50048"/>
    </source>
</evidence>
<dbReference type="OrthoDB" id="3598904at2759"/>
<dbReference type="Gene3D" id="4.10.240.10">
    <property type="entry name" value="Zn(2)-C6 fungal-type DNA-binding domain"/>
    <property type="match status" value="1"/>
</dbReference>
<accession>A0A1G4MCQ7</accession>
<name>A0A1G4MCQ7_LACFM</name>
<dbReference type="PANTHER" id="PTHR37534">
    <property type="entry name" value="TRANSCRIPTIONAL ACTIVATOR PROTEIN UGA3"/>
    <property type="match status" value="1"/>
</dbReference>
<dbReference type="GO" id="GO:0008270">
    <property type="term" value="F:zinc ion binding"/>
    <property type="evidence" value="ECO:0007669"/>
    <property type="project" value="InterPro"/>
</dbReference>
<protein>
    <submittedName>
        <fullName evidence="5">LAFE_0E05204g1_1</fullName>
    </submittedName>
</protein>
<dbReference type="AlphaFoldDB" id="A0A1G4MCQ7"/>
<dbReference type="Proteomes" id="UP000190831">
    <property type="component" value="Chromosome E"/>
</dbReference>
<dbReference type="SMART" id="SM00066">
    <property type="entry name" value="GAL4"/>
    <property type="match status" value="1"/>
</dbReference>
<organism evidence="5 6">
    <name type="scientific">Lachancea fermentati</name>
    <name type="common">Zygosaccharomyces fermentati</name>
    <dbReference type="NCBI Taxonomy" id="4955"/>
    <lineage>
        <taxon>Eukaryota</taxon>
        <taxon>Fungi</taxon>
        <taxon>Dikarya</taxon>
        <taxon>Ascomycota</taxon>
        <taxon>Saccharomycotina</taxon>
        <taxon>Saccharomycetes</taxon>
        <taxon>Saccharomycetales</taxon>
        <taxon>Saccharomycetaceae</taxon>
        <taxon>Lachancea</taxon>
    </lineage>
</organism>
<reference evidence="6" key="1">
    <citation type="submission" date="2016-03" db="EMBL/GenBank/DDBJ databases">
        <authorList>
            <person name="Devillers H."/>
        </authorList>
    </citation>
    <scope>NUCLEOTIDE SEQUENCE [LARGE SCALE GENOMIC DNA]</scope>
</reference>
<dbReference type="GO" id="GO:0005634">
    <property type="term" value="C:nucleus"/>
    <property type="evidence" value="ECO:0007669"/>
    <property type="project" value="UniProtKB-SubCell"/>
</dbReference>
<dbReference type="OMA" id="KWMNNPV"/>
<dbReference type="EMBL" id="LT598488">
    <property type="protein sequence ID" value="SCW01692.1"/>
    <property type="molecule type" value="Genomic_DNA"/>
</dbReference>
<dbReference type="PANTHER" id="PTHR37534:SF46">
    <property type="entry name" value="ZN(II)2CYS6 TRANSCRIPTION FACTOR (EUROFUNG)"/>
    <property type="match status" value="1"/>
</dbReference>
<feature type="region of interest" description="Disordered" evidence="3">
    <location>
        <begin position="175"/>
        <end position="196"/>
    </location>
</feature>
<keyword evidence="2" id="KW-0539">Nucleus</keyword>
<dbReference type="Pfam" id="PF00172">
    <property type="entry name" value="Zn_clus"/>
    <property type="match status" value="1"/>
</dbReference>
<dbReference type="CDD" id="cd00067">
    <property type="entry name" value="GAL4"/>
    <property type="match status" value="1"/>
</dbReference>
<feature type="compositionally biased region" description="Polar residues" evidence="3">
    <location>
        <begin position="275"/>
        <end position="293"/>
    </location>
</feature>
<evidence type="ECO:0000313" key="5">
    <source>
        <dbReference type="EMBL" id="SCW01692.1"/>
    </source>
</evidence>
<dbReference type="PROSITE" id="PS50048">
    <property type="entry name" value="ZN2_CY6_FUNGAL_2"/>
    <property type="match status" value="1"/>
</dbReference>
<comment type="subcellular location">
    <subcellularLocation>
        <location evidence="1">Nucleus</location>
    </subcellularLocation>
</comment>